<protein>
    <recommendedName>
        <fullName evidence="1">DUF4214 domain-containing protein</fullName>
    </recommendedName>
</protein>
<reference evidence="2 3" key="1">
    <citation type="submission" date="2020-08" db="EMBL/GenBank/DDBJ databases">
        <title>Genomic Encyclopedia of Type Strains, Phase III (KMG-III): the genomes of soil and plant-associated and newly described type strains.</title>
        <authorList>
            <person name="Whitman W."/>
        </authorList>
    </citation>
    <scope>NUCLEOTIDE SEQUENCE [LARGE SCALE GENOMIC DNA]</scope>
    <source>
        <strain evidence="2 3">CECT 5995</strain>
    </source>
</reference>
<dbReference type="InterPro" id="IPR038255">
    <property type="entry name" value="PBS_linker_sf"/>
</dbReference>
<evidence type="ECO:0000313" key="3">
    <source>
        <dbReference type="Proteomes" id="UP000525987"/>
    </source>
</evidence>
<name>A0A7W5C1H5_9GAMM</name>
<dbReference type="EMBL" id="JACHXM010000028">
    <property type="protein sequence ID" value="MBB3142876.1"/>
    <property type="molecule type" value="Genomic_DNA"/>
</dbReference>
<evidence type="ECO:0000313" key="2">
    <source>
        <dbReference type="EMBL" id="MBB3142876.1"/>
    </source>
</evidence>
<dbReference type="AlphaFoldDB" id="A0A7W5C1H5"/>
<dbReference type="Proteomes" id="UP000525987">
    <property type="component" value="Unassembled WGS sequence"/>
</dbReference>
<feature type="domain" description="DUF4214" evidence="1">
    <location>
        <begin position="45"/>
        <end position="110"/>
    </location>
</feature>
<dbReference type="InterPro" id="IPR025282">
    <property type="entry name" value="DUF4214"/>
</dbReference>
<evidence type="ECO:0000259" key="1">
    <source>
        <dbReference type="Pfam" id="PF13946"/>
    </source>
</evidence>
<keyword evidence="3" id="KW-1185">Reference proteome</keyword>
<proteinExistence type="predicted"/>
<dbReference type="Gene3D" id="1.10.3130.20">
    <property type="entry name" value="Phycobilisome linker domain"/>
    <property type="match status" value="1"/>
</dbReference>
<sequence length="994" mass="104651">MATQASLDLVQKLYVAYYGRPADAAGQTFWAEQIDSQGAAAVINDFGNSAEYEARFGDLSNEELVNNLYQQLFARDAEQGGLDFYVGKLESGELSLANIALVIAENAENADVDAMNNKVEAAQAFTDAAGSDYAGDDAADYAADFLSDVDADTDVSALDIDAVVADIPADDGGNDGDTGGSIDIDFANTGSSEGHFELDDSGSLIWVTDSEAEGYVAEANGTGGTNVVNIGKIEWDEAGQVATSSKDYTFHLSDQLGAGEEYNGLFLSPVLSAEDRTANSQLFIDLLDLRTADTDRPLGDLPVNGFRFTVDGEQVVLQSEEIFNAETYPQLLTAVKDALAASDDPLLAGFEATLGGEFQATDDNGKTVSGTTLVLTDKNGGVIEEGNFTYSEDASAGGFTLYGEQSTEAPQNIQELIETNLDLDNVGYGSQGGSINLVGESNSDKGIEQMNVSAENGVWLTRLESNNESVGDRNFLKEVNLSGDGYFRVGTQINHDVLGLEEINSEEQFGLVDVQDFNGGDFGGEIKLSGLITEEVIERDLNATDDAVDPKDDNATFNYTTAAGDDQISLAIDSDVMAREDVNLVIDSGDGNDVVETLVYDDAQNNGYDINDLTDQQLNANHTISTGAGDDVVRTWGQGDAVIGTGTGNDVVYADNSGLMGNSRDRWEFNSTAAAGALPNGQSNSDVDLSGGANGVGQTFGVENDATVQVQVTFKGHQSVWIDVPTTRTADNQDDEISTLQVNQAIKDAVNNDHVLANLLEASDGDGNILNVESLIDGNNLDELNVAFRDSNADTSADLSDIEAIYAEEAGNGATAAAQNVGGVDSTAESDNTIAAGEGNDVVVLGTGADSNDTLVLQDSFGNDDIVNFTSGDDTVANRDILDFTSYGVNNGTVGSNDYDVANDEVNVVTFAASDFDAETTFANLSADDIRDAIGSTVDNGRVDSIIMVEHANNAGQYKVFDLNSANDSTDYTVDLVGTLDFGESQALADANIA</sequence>
<dbReference type="RefSeq" id="WP_183389234.1">
    <property type="nucleotide sequence ID" value="NZ_JACHXM010000028.1"/>
</dbReference>
<gene>
    <name evidence="2" type="ORF">FHR96_003781</name>
</gene>
<organism evidence="2 3">
    <name type="scientific">Halomonas organivorans</name>
    <dbReference type="NCBI Taxonomy" id="257772"/>
    <lineage>
        <taxon>Bacteria</taxon>
        <taxon>Pseudomonadati</taxon>
        <taxon>Pseudomonadota</taxon>
        <taxon>Gammaproteobacteria</taxon>
        <taxon>Oceanospirillales</taxon>
        <taxon>Halomonadaceae</taxon>
        <taxon>Halomonas</taxon>
    </lineage>
</organism>
<comment type="caution">
    <text evidence="2">The sequence shown here is derived from an EMBL/GenBank/DDBJ whole genome shotgun (WGS) entry which is preliminary data.</text>
</comment>
<dbReference type="Pfam" id="PF13946">
    <property type="entry name" value="DUF4214"/>
    <property type="match status" value="1"/>
</dbReference>
<accession>A0A7W5C1H5</accession>